<evidence type="ECO:0000256" key="1">
    <source>
        <dbReference type="ARBA" id="ARBA00001946"/>
    </source>
</evidence>
<dbReference type="InterPro" id="IPR000760">
    <property type="entry name" value="Inositol_monophosphatase-like"/>
</dbReference>
<feature type="binding site" evidence="5">
    <location>
        <position position="65"/>
    </location>
    <ligand>
        <name>Mg(2+)</name>
        <dbReference type="ChEBI" id="CHEBI:18420"/>
        <label>1</label>
        <note>catalytic</note>
    </ligand>
</feature>
<evidence type="ECO:0000313" key="6">
    <source>
        <dbReference type="EMBL" id="HIU22108.1"/>
    </source>
</evidence>
<sequence>MEEYLEFAEYIARQAGTIMLKYFYRDHGASYKSDATIVTLADKEINSFLIEKVKEKYPTHAVDGEEEQSGTSKYVWVCDPVDGTAMYARHVPVAVFSLAFVVDGTPVVGVVYDPFTDNLYSAMKGKGAYKNNEKISVNTFELSSKESVAHYDMWPHADYNIYDFIKELGKSTYFVSIGSVIRASMCVAEGNFTLAIFPGTKHKNCDIAAVKVIVEEAGGKVTDLFGHEQRYDQNINGALISNGNVHEEVAKGITKYLLDR</sequence>
<comment type="caution">
    <text evidence="6">The sequence shown here is derived from an EMBL/GenBank/DDBJ whole genome shotgun (WGS) entry which is preliminary data.</text>
</comment>
<dbReference type="FunFam" id="3.30.540.10:FF:000003">
    <property type="entry name" value="Inositol-1-monophosphatase"/>
    <property type="match status" value="1"/>
</dbReference>
<organism evidence="6 7">
    <name type="scientific">Candidatus Fimihabitans intestinipullorum</name>
    <dbReference type="NCBI Taxonomy" id="2840820"/>
    <lineage>
        <taxon>Bacteria</taxon>
        <taxon>Bacillati</taxon>
        <taxon>Mycoplasmatota</taxon>
        <taxon>Mycoplasmatota incertae sedis</taxon>
        <taxon>Candidatus Fimihabitans</taxon>
    </lineage>
</organism>
<dbReference type="Gene3D" id="3.40.190.80">
    <property type="match status" value="1"/>
</dbReference>
<feature type="binding site" evidence="5">
    <location>
        <position position="79"/>
    </location>
    <ligand>
        <name>Mg(2+)</name>
        <dbReference type="ChEBI" id="CHEBI:18420"/>
        <label>1</label>
        <note>catalytic</note>
    </ligand>
</feature>
<dbReference type="AlphaFoldDB" id="A0A9D1HT62"/>
<dbReference type="GO" id="GO:0007165">
    <property type="term" value="P:signal transduction"/>
    <property type="evidence" value="ECO:0007669"/>
    <property type="project" value="TreeGrafter"/>
</dbReference>
<feature type="binding site" evidence="5">
    <location>
        <position position="82"/>
    </location>
    <ligand>
        <name>Mg(2+)</name>
        <dbReference type="ChEBI" id="CHEBI:18420"/>
        <label>1</label>
        <note>catalytic</note>
    </ligand>
</feature>
<name>A0A9D1HT62_9BACT</name>
<dbReference type="PANTHER" id="PTHR20854:SF4">
    <property type="entry name" value="INOSITOL-1-MONOPHOSPHATASE-RELATED"/>
    <property type="match status" value="1"/>
</dbReference>
<dbReference type="PRINTS" id="PR00377">
    <property type="entry name" value="IMPHPHTASES"/>
</dbReference>
<keyword evidence="3" id="KW-0378">Hydrolase</keyword>
<evidence type="ECO:0000256" key="2">
    <source>
        <dbReference type="ARBA" id="ARBA00022723"/>
    </source>
</evidence>
<accession>A0A9D1HT62</accession>
<evidence type="ECO:0000256" key="4">
    <source>
        <dbReference type="ARBA" id="ARBA00022842"/>
    </source>
</evidence>
<comment type="cofactor">
    <cofactor evidence="1 5">
        <name>Mg(2+)</name>
        <dbReference type="ChEBI" id="CHEBI:18420"/>
    </cofactor>
</comment>
<feature type="binding site" evidence="5">
    <location>
        <position position="206"/>
    </location>
    <ligand>
        <name>Mg(2+)</name>
        <dbReference type="ChEBI" id="CHEBI:18420"/>
        <label>1</label>
        <note>catalytic</note>
    </ligand>
</feature>
<dbReference type="GO" id="GO:0046872">
    <property type="term" value="F:metal ion binding"/>
    <property type="evidence" value="ECO:0007669"/>
    <property type="project" value="UniProtKB-KW"/>
</dbReference>
<protein>
    <submittedName>
        <fullName evidence="6">Inositol monophosphatase</fullName>
    </submittedName>
</protein>
<dbReference type="Proteomes" id="UP000824087">
    <property type="component" value="Unassembled WGS sequence"/>
</dbReference>
<dbReference type="Gene3D" id="3.30.540.10">
    <property type="entry name" value="Fructose-1,6-Bisphosphatase, subunit A, domain 1"/>
    <property type="match status" value="1"/>
</dbReference>
<dbReference type="PANTHER" id="PTHR20854">
    <property type="entry name" value="INOSITOL MONOPHOSPHATASE"/>
    <property type="match status" value="1"/>
</dbReference>
<evidence type="ECO:0000313" key="7">
    <source>
        <dbReference type="Proteomes" id="UP000824087"/>
    </source>
</evidence>
<evidence type="ECO:0000256" key="3">
    <source>
        <dbReference type="ARBA" id="ARBA00022801"/>
    </source>
</evidence>
<keyword evidence="2 5" id="KW-0479">Metal-binding</keyword>
<dbReference type="Pfam" id="PF00459">
    <property type="entry name" value="Inositol_P"/>
    <property type="match status" value="1"/>
</dbReference>
<reference evidence="6" key="2">
    <citation type="journal article" date="2021" name="PeerJ">
        <title>Extensive microbial diversity within the chicken gut microbiome revealed by metagenomics and culture.</title>
        <authorList>
            <person name="Gilroy R."/>
            <person name="Ravi A."/>
            <person name="Getino M."/>
            <person name="Pursley I."/>
            <person name="Horton D.L."/>
            <person name="Alikhan N.F."/>
            <person name="Baker D."/>
            <person name="Gharbi K."/>
            <person name="Hall N."/>
            <person name="Watson M."/>
            <person name="Adriaenssens E.M."/>
            <person name="Foster-Nyarko E."/>
            <person name="Jarju S."/>
            <person name="Secka A."/>
            <person name="Antonio M."/>
            <person name="Oren A."/>
            <person name="Chaudhuri R.R."/>
            <person name="La Ragione R."/>
            <person name="Hildebrand F."/>
            <person name="Pallen M.J."/>
        </authorList>
    </citation>
    <scope>NUCLEOTIDE SEQUENCE</scope>
    <source>
        <strain evidence="6">CHK197-8231</strain>
    </source>
</reference>
<dbReference type="EMBL" id="DVML01000007">
    <property type="protein sequence ID" value="HIU22108.1"/>
    <property type="molecule type" value="Genomic_DNA"/>
</dbReference>
<reference evidence="6" key="1">
    <citation type="submission" date="2020-10" db="EMBL/GenBank/DDBJ databases">
        <authorList>
            <person name="Gilroy R."/>
        </authorList>
    </citation>
    <scope>NUCLEOTIDE SEQUENCE</scope>
    <source>
        <strain evidence="6">CHK197-8231</strain>
    </source>
</reference>
<proteinExistence type="predicted"/>
<gene>
    <name evidence="6" type="ORF">IAD49_00855</name>
</gene>
<dbReference type="SUPFAM" id="SSF56655">
    <property type="entry name" value="Carbohydrate phosphatase"/>
    <property type="match status" value="1"/>
</dbReference>
<evidence type="ECO:0000256" key="5">
    <source>
        <dbReference type="PIRSR" id="PIRSR600760-2"/>
    </source>
</evidence>
<dbReference type="GO" id="GO:0008934">
    <property type="term" value="F:inositol monophosphate 1-phosphatase activity"/>
    <property type="evidence" value="ECO:0007669"/>
    <property type="project" value="TreeGrafter"/>
</dbReference>
<keyword evidence="4 5" id="KW-0460">Magnesium</keyword>
<dbReference type="GO" id="GO:0006020">
    <property type="term" value="P:inositol metabolic process"/>
    <property type="evidence" value="ECO:0007669"/>
    <property type="project" value="TreeGrafter"/>
</dbReference>